<accession>A0A561QAN3</accession>
<dbReference type="FunFam" id="1.10.10.10:FF:000038">
    <property type="entry name" value="Glycine cleavage system transcriptional activator"/>
    <property type="match status" value="1"/>
</dbReference>
<dbReference type="Gene3D" id="3.40.190.10">
    <property type="entry name" value="Periplasmic binding protein-like II"/>
    <property type="match status" value="2"/>
</dbReference>
<dbReference type="PANTHER" id="PTHR30537:SF74">
    <property type="entry name" value="HTH-TYPE TRANSCRIPTIONAL REGULATOR TRPI"/>
    <property type="match status" value="1"/>
</dbReference>
<name>A0A561QAN3_9HYPH</name>
<protein>
    <submittedName>
        <fullName evidence="6">LysR family glycine cleavage system transcriptional activator</fullName>
    </submittedName>
</protein>
<keyword evidence="3" id="KW-0238">DNA-binding</keyword>
<dbReference type="InterPro" id="IPR036390">
    <property type="entry name" value="WH_DNA-bd_sf"/>
</dbReference>
<dbReference type="GO" id="GO:0003700">
    <property type="term" value="F:DNA-binding transcription factor activity"/>
    <property type="evidence" value="ECO:0007669"/>
    <property type="project" value="InterPro"/>
</dbReference>
<dbReference type="Proteomes" id="UP000320653">
    <property type="component" value="Unassembled WGS sequence"/>
</dbReference>
<gene>
    <name evidence="6" type="ORF">FHW37_11265</name>
</gene>
<comment type="similarity">
    <text evidence="1">Belongs to the LysR transcriptional regulatory family.</text>
</comment>
<dbReference type="InterPro" id="IPR036388">
    <property type="entry name" value="WH-like_DNA-bd_sf"/>
</dbReference>
<evidence type="ECO:0000313" key="6">
    <source>
        <dbReference type="EMBL" id="TWF47426.1"/>
    </source>
</evidence>
<dbReference type="PANTHER" id="PTHR30537">
    <property type="entry name" value="HTH-TYPE TRANSCRIPTIONAL REGULATOR"/>
    <property type="match status" value="1"/>
</dbReference>
<dbReference type="Pfam" id="PF00126">
    <property type="entry name" value="HTH_1"/>
    <property type="match status" value="1"/>
</dbReference>
<evidence type="ECO:0000256" key="1">
    <source>
        <dbReference type="ARBA" id="ARBA00009437"/>
    </source>
</evidence>
<keyword evidence="7" id="KW-1185">Reference proteome</keyword>
<dbReference type="EMBL" id="VIWP01000012">
    <property type="protein sequence ID" value="TWF47426.1"/>
    <property type="molecule type" value="Genomic_DNA"/>
</dbReference>
<dbReference type="GO" id="GO:0006351">
    <property type="term" value="P:DNA-templated transcription"/>
    <property type="evidence" value="ECO:0007669"/>
    <property type="project" value="TreeGrafter"/>
</dbReference>
<feature type="domain" description="HTH lysR-type" evidence="5">
    <location>
        <begin position="6"/>
        <end position="63"/>
    </location>
</feature>
<organism evidence="6 7">
    <name type="scientific">Neorhizobium alkalisoli</name>
    <dbReference type="NCBI Taxonomy" id="528178"/>
    <lineage>
        <taxon>Bacteria</taxon>
        <taxon>Pseudomonadati</taxon>
        <taxon>Pseudomonadota</taxon>
        <taxon>Alphaproteobacteria</taxon>
        <taxon>Hyphomicrobiales</taxon>
        <taxon>Rhizobiaceae</taxon>
        <taxon>Rhizobium/Agrobacterium group</taxon>
        <taxon>Neorhizobium</taxon>
    </lineage>
</organism>
<evidence type="ECO:0000313" key="7">
    <source>
        <dbReference type="Proteomes" id="UP000320653"/>
    </source>
</evidence>
<evidence type="ECO:0000256" key="3">
    <source>
        <dbReference type="ARBA" id="ARBA00023125"/>
    </source>
</evidence>
<dbReference type="AlphaFoldDB" id="A0A561QAN3"/>
<dbReference type="Gene3D" id="1.10.10.10">
    <property type="entry name" value="Winged helix-like DNA-binding domain superfamily/Winged helix DNA-binding domain"/>
    <property type="match status" value="1"/>
</dbReference>
<dbReference type="InterPro" id="IPR005119">
    <property type="entry name" value="LysR_subst-bd"/>
</dbReference>
<dbReference type="InterPro" id="IPR000847">
    <property type="entry name" value="LysR_HTH_N"/>
</dbReference>
<dbReference type="GO" id="GO:0043565">
    <property type="term" value="F:sequence-specific DNA binding"/>
    <property type="evidence" value="ECO:0007669"/>
    <property type="project" value="TreeGrafter"/>
</dbReference>
<dbReference type="InterPro" id="IPR058163">
    <property type="entry name" value="LysR-type_TF_proteobact-type"/>
</dbReference>
<keyword evidence="2" id="KW-0805">Transcription regulation</keyword>
<comment type="caution">
    <text evidence="6">The sequence shown here is derived from an EMBL/GenBank/DDBJ whole genome shotgun (WGS) entry which is preliminary data.</text>
</comment>
<sequence length="305" mass="34392">MSWKLPPLNALRVFEVTARHSSFTRAADELCVTPGAVSRQIRALEDYLGKPLFDRDYREVRLSDESRAYADELFTAFARVDQATKRFAGQGTQEQLRVFAPITFALRWLMPRMASWHARFPNQAIKLINKGMPPVDLEAEGIDVAIRLAGPSHNLKGERMFDIDLTPVCSPAYRDTHNIRSIADIEGTTLLQSSQRLQDWQLWFESFHVEPPESREILTFESSSMAYETAASGFGLAIAMRPLVEDDLMSGRLVAPFEHVCSDGNAFHVVYQHTARTHPAISGFVEWVCEEATKRRPFSSTEAAA</sequence>
<dbReference type="PROSITE" id="PS50931">
    <property type="entry name" value="HTH_LYSR"/>
    <property type="match status" value="1"/>
</dbReference>
<keyword evidence="4" id="KW-0804">Transcription</keyword>
<dbReference type="RefSeq" id="WP_186458451.1">
    <property type="nucleotide sequence ID" value="NZ_VIWP01000012.1"/>
</dbReference>
<evidence type="ECO:0000256" key="4">
    <source>
        <dbReference type="ARBA" id="ARBA00023163"/>
    </source>
</evidence>
<evidence type="ECO:0000256" key="2">
    <source>
        <dbReference type="ARBA" id="ARBA00023015"/>
    </source>
</evidence>
<evidence type="ECO:0000259" key="5">
    <source>
        <dbReference type="PROSITE" id="PS50931"/>
    </source>
</evidence>
<dbReference type="PRINTS" id="PR00039">
    <property type="entry name" value="HTHLYSR"/>
</dbReference>
<dbReference type="CDD" id="cd08432">
    <property type="entry name" value="PBP2_GcdR_TrpI_HvrB_AmpR_like"/>
    <property type="match status" value="1"/>
</dbReference>
<dbReference type="SUPFAM" id="SSF53850">
    <property type="entry name" value="Periplasmic binding protein-like II"/>
    <property type="match status" value="1"/>
</dbReference>
<reference evidence="6 7" key="1">
    <citation type="submission" date="2019-06" db="EMBL/GenBank/DDBJ databases">
        <title>Sorghum-associated microbial communities from plants grown in Nebraska, USA.</title>
        <authorList>
            <person name="Schachtman D."/>
        </authorList>
    </citation>
    <scope>NUCLEOTIDE SEQUENCE [LARGE SCALE GENOMIC DNA]</scope>
    <source>
        <strain evidence="6 7">1225</strain>
    </source>
</reference>
<proteinExistence type="inferred from homology"/>
<dbReference type="SUPFAM" id="SSF46785">
    <property type="entry name" value="Winged helix' DNA-binding domain"/>
    <property type="match status" value="1"/>
</dbReference>
<dbReference type="Pfam" id="PF03466">
    <property type="entry name" value="LysR_substrate"/>
    <property type="match status" value="1"/>
</dbReference>